<evidence type="ECO:0000313" key="7">
    <source>
        <dbReference type="EMBL" id="MRX83897.1"/>
    </source>
</evidence>
<evidence type="ECO:0000256" key="1">
    <source>
        <dbReference type="ARBA" id="ARBA00022722"/>
    </source>
</evidence>
<dbReference type="InterPro" id="IPR002716">
    <property type="entry name" value="PIN_dom"/>
</dbReference>
<dbReference type="Proteomes" id="UP000438093">
    <property type="component" value="Unassembled WGS sequence"/>
</dbReference>
<dbReference type="SUPFAM" id="SSF88723">
    <property type="entry name" value="PIN domain-like"/>
    <property type="match status" value="1"/>
</dbReference>
<gene>
    <name evidence="7" type="ORF">GJG86_15555</name>
</gene>
<dbReference type="Pfam" id="PF13470">
    <property type="entry name" value="PIN_3"/>
    <property type="match status" value="1"/>
</dbReference>
<dbReference type="EMBL" id="VTFY01000017">
    <property type="protein sequence ID" value="MRX83897.1"/>
    <property type="molecule type" value="Genomic_DNA"/>
</dbReference>
<keyword evidence="8" id="KW-1185">Reference proteome</keyword>
<evidence type="ECO:0000256" key="3">
    <source>
        <dbReference type="ARBA" id="ARBA00022801"/>
    </source>
</evidence>
<dbReference type="AlphaFoldDB" id="A0A6N7RS89"/>
<evidence type="ECO:0000256" key="2">
    <source>
        <dbReference type="ARBA" id="ARBA00022723"/>
    </source>
</evidence>
<evidence type="ECO:0000256" key="4">
    <source>
        <dbReference type="ARBA" id="ARBA00022842"/>
    </source>
</evidence>
<evidence type="ECO:0000313" key="8">
    <source>
        <dbReference type="Proteomes" id="UP000438093"/>
    </source>
</evidence>
<keyword evidence="2" id="KW-0479">Metal-binding</keyword>
<dbReference type="GO" id="GO:0046872">
    <property type="term" value="F:metal ion binding"/>
    <property type="evidence" value="ECO:0007669"/>
    <property type="project" value="UniProtKB-KW"/>
</dbReference>
<evidence type="ECO:0000259" key="6">
    <source>
        <dbReference type="Pfam" id="PF13470"/>
    </source>
</evidence>
<feature type="domain" description="PIN" evidence="6">
    <location>
        <begin position="59"/>
        <end position="154"/>
    </location>
</feature>
<sequence>MPHPARRVRRGPARPDGRRAHRRPRLRHRRRPPRAERPRAVNRIAPCVVYYRDRGEWARDAQNLLFLASQGKAHLFVSGSTLTDIYYLANRYVYHDKKRSLQVVNILLDSLSVAEVGFGECLLAANSKVVDYEDAVVAEAARKAKLDYIVTRNEKDFAGSEVPAISPRAYLESVLVPE</sequence>
<comment type="caution">
    <text evidence="7">The sequence shown here is derived from an EMBL/GenBank/DDBJ whole genome shotgun (WGS) entry which is preliminary data.</text>
</comment>
<evidence type="ECO:0000256" key="5">
    <source>
        <dbReference type="SAM" id="MobiDB-lite"/>
    </source>
</evidence>
<protein>
    <submittedName>
        <fullName evidence="7">PIN domain-containing protein</fullName>
    </submittedName>
</protein>
<dbReference type="GO" id="GO:0004518">
    <property type="term" value="F:nuclease activity"/>
    <property type="evidence" value="ECO:0007669"/>
    <property type="project" value="UniProtKB-KW"/>
</dbReference>
<feature type="compositionally biased region" description="Basic residues" evidence="5">
    <location>
        <begin position="19"/>
        <end position="32"/>
    </location>
</feature>
<name>A0A6N7RS89_9ACTN</name>
<keyword evidence="4" id="KW-0460">Magnesium</keyword>
<feature type="region of interest" description="Disordered" evidence="5">
    <location>
        <begin position="1"/>
        <end position="38"/>
    </location>
</feature>
<dbReference type="GO" id="GO:0016787">
    <property type="term" value="F:hydrolase activity"/>
    <property type="evidence" value="ECO:0007669"/>
    <property type="project" value="UniProtKB-KW"/>
</dbReference>
<organism evidence="7 8">
    <name type="scientific">Eggerthella guodeyinii</name>
    <dbReference type="NCBI Taxonomy" id="2690837"/>
    <lineage>
        <taxon>Bacteria</taxon>
        <taxon>Bacillati</taxon>
        <taxon>Actinomycetota</taxon>
        <taxon>Coriobacteriia</taxon>
        <taxon>Eggerthellales</taxon>
        <taxon>Eggerthellaceae</taxon>
        <taxon>Eggerthella</taxon>
    </lineage>
</organism>
<feature type="compositionally biased region" description="Basic residues" evidence="5">
    <location>
        <begin position="1"/>
        <end position="12"/>
    </location>
</feature>
<keyword evidence="1" id="KW-0540">Nuclease</keyword>
<proteinExistence type="predicted"/>
<accession>A0A6N7RS89</accession>
<dbReference type="InterPro" id="IPR029060">
    <property type="entry name" value="PIN-like_dom_sf"/>
</dbReference>
<keyword evidence="3" id="KW-0378">Hydrolase</keyword>
<reference evidence="8" key="1">
    <citation type="submission" date="2019-08" db="EMBL/GenBank/DDBJ databases">
        <title>Arthrobacter sp. nov., isolated from plateau pika and Tibetan wild ass.</title>
        <authorList>
            <person name="Ge Y."/>
        </authorList>
    </citation>
    <scope>NUCLEOTIDE SEQUENCE [LARGE SCALE GENOMIC DNA]</scope>
    <source>
        <strain evidence="8">HF-4214</strain>
    </source>
</reference>